<dbReference type="SUPFAM" id="SSF109998">
    <property type="entry name" value="Triger factor/SurA peptide-binding domain-like"/>
    <property type="match status" value="1"/>
</dbReference>
<evidence type="ECO:0000256" key="4">
    <source>
        <dbReference type="ARBA" id="ARBA00023110"/>
    </source>
</evidence>
<dbReference type="InterPro" id="IPR015391">
    <property type="entry name" value="SurA_N"/>
</dbReference>
<keyword evidence="3" id="KW-0574">Periplasm</keyword>
<feature type="domain" description="PpiC" evidence="11">
    <location>
        <begin position="194"/>
        <end position="291"/>
    </location>
</feature>
<evidence type="ECO:0000256" key="1">
    <source>
        <dbReference type="ARBA" id="ARBA00018370"/>
    </source>
</evidence>
<name>A0A0G3XBP8_9SPHN</name>
<dbReference type="SUPFAM" id="SSF54534">
    <property type="entry name" value="FKBP-like"/>
    <property type="match status" value="2"/>
</dbReference>
<keyword evidence="13" id="KW-1185">Reference proteome</keyword>
<dbReference type="PANTHER" id="PTHR47637">
    <property type="entry name" value="CHAPERONE SURA"/>
    <property type="match status" value="1"/>
</dbReference>
<dbReference type="Pfam" id="PF09312">
    <property type="entry name" value="SurA_N"/>
    <property type="match status" value="1"/>
</dbReference>
<dbReference type="GO" id="GO:0003755">
    <property type="term" value="F:peptidyl-prolyl cis-trans isomerase activity"/>
    <property type="evidence" value="ECO:0007669"/>
    <property type="project" value="UniProtKB-KW"/>
</dbReference>
<evidence type="ECO:0000313" key="12">
    <source>
        <dbReference type="EMBL" id="AKM07823.1"/>
    </source>
</evidence>
<dbReference type="STRING" id="543877.AM2010_1759"/>
<keyword evidence="4 9" id="KW-0697">Rotamase</keyword>
<sequence length="443" mass="48271" precursor="true">MIEYRFSKFLAGLAAMSLATAPVALQAQSAVASNPLDIPDNVSLLKQSDPNVRTATAVVNGSVITRTDIEQRLALLLSSANLPPEQMQAARMRIFRNLIDETLQIQAAEAQEMPVTDQEVQSQYAEIARRNGQDAAGMDQALRAMGSSPASLKRQLRAEIAWQRLLSRNVAPFVNVSAEEVKEVLARMEADRGKEEYRLGEIFLAATPASSAAVQENARQIVEQLRRGADFSVYARQFSEATTAANGGDLGFVRLETLPAEMASVAREMQPGQLVGPFEIPGGFEILYLIDKRQIGMANPRNAILSLKQISISFPPNSTDAQASARVEQFAAAIQGMRGCGDAERVAAEIDAEVVTNNGMRVAQLPEPLQPAILELQVGQATPPFGSIEEGVRVLLLCGRDDPQAEGGPTFDRVMSQIEDDRIAKRAQSYLRDLRNDAYIEYN</sequence>
<dbReference type="Proteomes" id="UP000037643">
    <property type="component" value="Chromosome"/>
</dbReference>
<dbReference type="Gene3D" id="3.10.50.40">
    <property type="match status" value="1"/>
</dbReference>
<proteinExistence type="predicted"/>
<evidence type="ECO:0000256" key="5">
    <source>
        <dbReference type="ARBA" id="ARBA00023186"/>
    </source>
</evidence>
<dbReference type="InterPro" id="IPR027304">
    <property type="entry name" value="Trigger_fact/SurA_dom_sf"/>
</dbReference>
<gene>
    <name evidence="12" type="ORF">AM2010_1759</name>
</gene>
<dbReference type="InterPro" id="IPR046357">
    <property type="entry name" value="PPIase_dom_sf"/>
</dbReference>
<dbReference type="PATRIC" id="fig|543877.4.peg.1783"/>
<keyword evidence="5" id="KW-0143">Chaperone</keyword>
<dbReference type="Gene3D" id="1.10.4030.10">
    <property type="entry name" value="Porin chaperone SurA, peptide-binding domain"/>
    <property type="match status" value="1"/>
</dbReference>
<feature type="chain" id="PRO_5007768941" description="Parvulin-like PPIase" evidence="10">
    <location>
        <begin position="33"/>
        <end position="443"/>
    </location>
</feature>
<evidence type="ECO:0000256" key="6">
    <source>
        <dbReference type="ARBA" id="ARBA00023235"/>
    </source>
</evidence>
<dbReference type="RefSeq" id="WP_047806763.1">
    <property type="nucleotide sequence ID" value="NZ_CP011805.1"/>
</dbReference>
<evidence type="ECO:0000259" key="11">
    <source>
        <dbReference type="PROSITE" id="PS50198"/>
    </source>
</evidence>
<dbReference type="KEGG" id="amx:AM2010_1759"/>
<evidence type="ECO:0000256" key="9">
    <source>
        <dbReference type="PROSITE-ProRule" id="PRU00278"/>
    </source>
</evidence>
<evidence type="ECO:0000256" key="8">
    <source>
        <dbReference type="ARBA" id="ARBA00031484"/>
    </source>
</evidence>
<reference evidence="12 13" key="1">
    <citation type="submission" date="2015-06" db="EMBL/GenBank/DDBJ databases">
        <authorList>
            <person name="Kim K.M."/>
        </authorList>
    </citation>
    <scope>NUCLEOTIDE SEQUENCE [LARGE SCALE GENOMIC DNA]</scope>
    <source>
        <strain evidence="12 13">KCTC 22370</strain>
    </source>
</reference>
<evidence type="ECO:0000256" key="3">
    <source>
        <dbReference type="ARBA" id="ARBA00022764"/>
    </source>
</evidence>
<evidence type="ECO:0000256" key="7">
    <source>
        <dbReference type="ARBA" id="ARBA00030642"/>
    </source>
</evidence>
<dbReference type="EMBL" id="CP011805">
    <property type="protein sequence ID" value="AKM07823.1"/>
    <property type="molecule type" value="Genomic_DNA"/>
</dbReference>
<dbReference type="AlphaFoldDB" id="A0A0G3XBP8"/>
<organism evidence="12 13">
    <name type="scientific">Pelagerythrobacter marensis</name>
    <dbReference type="NCBI Taxonomy" id="543877"/>
    <lineage>
        <taxon>Bacteria</taxon>
        <taxon>Pseudomonadati</taxon>
        <taxon>Pseudomonadota</taxon>
        <taxon>Alphaproteobacteria</taxon>
        <taxon>Sphingomonadales</taxon>
        <taxon>Erythrobacteraceae</taxon>
        <taxon>Pelagerythrobacter</taxon>
    </lineage>
</organism>
<dbReference type="PANTHER" id="PTHR47637:SF1">
    <property type="entry name" value="CHAPERONE SURA"/>
    <property type="match status" value="1"/>
</dbReference>
<accession>A0A0G3XBP8</accession>
<dbReference type="Pfam" id="PF00639">
    <property type="entry name" value="Rotamase"/>
    <property type="match status" value="1"/>
</dbReference>
<dbReference type="InterPro" id="IPR000297">
    <property type="entry name" value="PPIase_PpiC"/>
</dbReference>
<protein>
    <recommendedName>
        <fullName evidence="1">Parvulin-like PPIase</fullName>
    </recommendedName>
    <alternativeName>
        <fullName evidence="7">Peptidyl-prolyl cis-trans isomerase plp</fullName>
    </alternativeName>
    <alternativeName>
        <fullName evidence="8">Rotamase plp</fullName>
    </alternativeName>
</protein>
<evidence type="ECO:0000313" key="13">
    <source>
        <dbReference type="Proteomes" id="UP000037643"/>
    </source>
</evidence>
<keyword evidence="2 10" id="KW-0732">Signal</keyword>
<evidence type="ECO:0000256" key="2">
    <source>
        <dbReference type="ARBA" id="ARBA00022729"/>
    </source>
</evidence>
<feature type="signal peptide" evidence="10">
    <location>
        <begin position="1"/>
        <end position="32"/>
    </location>
</feature>
<dbReference type="InterPro" id="IPR050280">
    <property type="entry name" value="OMP_Chaperone_SurA"/>
</dbReference>
<evidence type="ECO:0000256" key="10">
    <source>
        <dbReference type="SAM" id="SignalP"/>
    </source>
</evidence>
<dbReference type="PROSITE" id="PS50198">
    <property type="entry name" value="PPIC_PPIASE_2"/>
    <property type="match status" value="1"/>
</dbReference>
<keyword evidence="6 9" id="KW-0413">Isomerase</keyword>